<organism evidence="1 2">
    <name type="scientific">Pseudonocardia humida</name>
    <dbReference type="NCBI Taxonomy" id="2800819"/>
    <lineage>
        <taxon>Bacteria</taxon>
        <taxon>Bacillati</taxon>
        <taxon>Actinomycetota</taxon>
        <taxon>Actinomycetes</taxon>
        <taxon>Pseudonocardiales</taxon>
        <taxon>Pseudonocardiaceae</taxon>
        <taxon>Pseudonocardia</taxon>
    </lineage>
</organism>
<gene>
    <name evidence="1" type="ORF">KDL28_09580</name>
</gene>
<dbReference type="Proteomes" id="UP001165283">
    <property type="component" value="Unassembled WGS sequence"/>
</dbReference>
<reference evidence="1" key="1">
    <citation type="submission" date="2021-04" db="EMBL/GenBank/DDBJ databases">
        <title>Pseudonocardia sp. nov., isolated from sandy soil of mangrove forest.</title>
        <authorList>
            <person name="Zan Z."/>
            <person name="Huang R."/>
            <person name="Liu W."/>
        </authorList>
    </citation>
    <scope>NUCLEOTIDE SEQUENCE</scope>
    <source>
        <strain evidence="1">S2-4</strain>
    </source>
</reference>
<accession>A0ABT0ZX30</accession>
<dbReference type="EMBL" id="JAGSOV010000020">
    <property type="protein sequence ID" value="MCO1655305.1"/>
    <property type="molecule type" value="Genomic_DNA"/>
</dbReference>
<dbReference type="RefSeq" id="WP_252437077.1">
    <property type="nucleotide sequence ID" value="NZ_JAGSOV010000020.1"/>
</dbReference>
<keyword evidence="2" id="KW-1185">Reference proteome</keyword>
<sequence length="298" mass="32481">MSRAYPFRRPPDDVVTAGPWLRVDAGDTGELPSDLPDWDYETVLPLRRPISIDGLRARRECGLRDDAQLVLSVIWASSSSSLRGRAWQFPVPPADAAEYRIAFDLPGGELGGRLDLETVLTLRSPGTASGSAAAPSRPGSVLWRDTRSVMLQVDAVLFPLAVVDFEHLPYPTGAAWHLELGHDLEAQALGSVLLLVNQRREIVTDALAAAADPADADRRVLSAVRTDVIRSLIERAVVDDEFDDEFEYPTGSVGALFASVLKTTFPDRPLEAVRRERDHDPALLSTRVQSATDLLAGP</sequence>
<evidence type="ECO:0000313" key="1">
    <source>
        <dbReference type="EMBL" id="MCO1655305.1"/>
    </source>
</evidence>
<protein>
    <submittedName>
        <fullName evidence="1">Uncharacterized protein</fullName>
    </submittedName>
</protein>
<evidence type="ECO:0000313" key="2">
    <source>
        <dbReference type="Proteomes" id="UP001165283"/>
    </source>
</evidence>
<proteinExistence type="predicted"/>
<name>A0ABT0ZX30_9PSEU</name>
<comment type="caution">
    <text evidence="1">The sequence shown here is derived from an EMBL/GenBank/DDBJ whole genome shotgun (WGS) entry which is preliminary data.</text>
</comment>